<name>A0A2I1FFP8_9GLOM</name>
<dbReference type="Proteomes" id="UP000232722">
    <property type="component" value="Unassembled WGS sequence"/>
</dbReference>
<dbReference type="VEuPathDB" id="FungiDB:RhiirA1_543466"/>
<dbReference type="GO" id="GO:0006357">
    <property type="term" value="P:regulation of transcription by RNA polymerase II"/>
    <property type="evidence" value="ECO:0007669"/>
    <property type="project" value="InterPro"/>
</dbReference>
<sequence length="173" mass="20217">MACSKCMTIKRVDCSNKINIHTQVKDYNGVFHADNGLLFCNYYDFSIKWKHKSTIDVYCASKRHDLQRKIFKTKEKAKSQQTLQTTLLSIKSKNEVIEDLIEAFAFFRANIPLEKVNILLSFFKKHLNKGVQAQTLHQLYLPRIFNKHVNTFKSIFDFKPVCIIMNESSNNCE</sequence>
<dbReference type="EMBL" id="LLXJ01006217">
    <property type="protein sequence ID" value="PKB94350.1"/>
    <property type="molecule type" value="Genomic_DNA"/>
</dbReference>
<evidence type="ECO:0000313" key="2">
    <source>
        <dbReference type="Proteomes" id="UP000232722"/>
    </source>
</evidence>
<proteinExistence type="predicted"/>
<dbReference type="OrthoDB" id="2407789at2759"/>
<gene>
    <name evidence="1" type="ORF">RhiirA5_507641</name>
</gene>
<dbReference type="InterPro" id="IPR033375">
    <property type="entry name" value="Cggbp1"/>
</dbReference>
<dbReference type="GO" id="GO:0003690">
    <property type="term" value="F:double-stranded DNA binding"/>
    <property type="evidence" value="ECO:0007669"/>
    <property type="project" value="InterPro"/>
</dbReference>
<dbReference type="AlphaFoldDB" id="A0A2I1FFP8"/>
<accession>A0A2I1FFP8</accession>
<comment type="caution">
    <text evidence="1">The sequence shown here is derived from an EMBL/GenBank/DDBJ whole genome shotgun (WGS) entry which is preliminary data.</text>
</comment>
<evidence type="ECO:0000313" key="1">
    <source>
        <dbReference type="EMBL" id="PKB94350.1"/>
    </source>
</evidence>
<dbReference type="GO" id="GO:0005634">
    <property type="term" value="C:nucleus"/>
    <property type="evidence" value="ECO:0007669"/>
    <property type="project" value="InterPro"/>
</dbReference>
<reference evidence="1 2" key="2">
    <citation type="submission" date="2017-09" db="EMBL/GenBank/DDBJ databases">
        <title>Extensive intraspecific genome diversity in a model arbuscular mycorrhizal fungus.</title>
        <authorList>
            <person name="Chen E.C."/>
            <person name="Morin E."/>
            <person name="Beaudet D."/>
            <person name="Noel J."/>
            <person name="Ndikumana S."/>
            <person name="Charron P."/>
            <person name="St-Onge C."/>
            <person name="Giorgi J."/>
            <person name="Grigoriev I.V."/>
            <person name="Roux C."/>
            <person name="Martin F.M."/>
            <person name="Corradi N."/>
        </authorList>
    </citation>
    <scope>NUCLEOTIDE SEQUENCE [LARGE SCALE GENOMIC DNA]</scope>
    <source>
        <strain evidence="1 2">A5</strain>
    </source>
</reference>
<reference evidence="1 2" key="1">
    <citation type="submission" date="2016-04" db="EMBL/GenBank/DDBJ databases">
        <title>Genome analyses suggest a sexual origin of heterokaryosis in a supposedly ancient asexual fungus.</title>
        <authorList>
            <person name="Ropars J."/>
            <person name="Sedzielewska K."/>
            <person name="Noel J."/>
            <person name="Charron P."/>
            <person name="Farinelli L."/>
            <person name="Marton T."/>
            <person name="Kruger M."/>
            <person name="Pelin A."/>
            <person name="Brachmann A."/>
            <person name="Corradi N."/>
        </authorList>
    </citation>
    <scope>NUCLEOTIDE SEQUENCE [LARGE SCALE GENOMIC DNA]</scope>
    <source>
        <strain evidence="1 2">A5</strain>
    </source>
</reference>
<dbReference type="PANTHER" id="PTHR32344:SF1">
    <property type="entry name" value="U1-TYPE DOMAIN-CONTAINING PROTEIN"/>
    <property type="match status" value="1"/>
</dbReference>
<dbReference type="PANTHER" id="PTHR32344">
    <property type="entry name" value="U1-TYPE DOMAIN-CONTAINING PROTEIN"/>
    <property type="match status" value="1"/>
</dbReference>
<protein>
    <submittedName>
        <fullName evidence="1">Uncharacterized protein</fullName>
    </submittedName>
</protein>
<organism evidence="1 2">
    <name type="scientific">Rhizophagus irregularis</name>
    <dbReference type="NCBI Taxonomy" id="588596"/>
    <lineage>
        <taxon>Eukaryota</taxon>
        <taxon>Fungi</taxon>
        <taxon>Fungi incertae sedis</taxon>
        <taxon>Mucoromycota</taxon>
        <taxon>Glomeromycotina</taxon>
        <taxon>Glomeromycetes</taxon>
        <taxon>Glomerales</taxon>
        <taxon>Glomeraceae</taxon>
        <taxon>Rhizophagus</taxon>
    </lineage>
</organism>
<dbReference type="VEuPathDB" id="FungiDB:RhiirFUN_026916"/>